<dbReference type="Pfam" id="PF14025">
    <property type="entry name" value="DUF4241"/>
    <property type="match status" value="1"/>
</dbReference>
<dbReference type="STRING" id="526218.Sterm_2633"/>
<dbReference type="Proteomes" id="UP000000845">
    <property type="component" value="Chromosome"/>
</dbReference>
<evidence type="ECO:0008006" key="3">
    <source>
        <dbReference type="Google" id="ProtNLM"/>
    </source>
</evidence>
<dbReference type="KEGG" id="str:Sterm_2633"/>
<name>D1AMA4_SEBTE</name>
<evidence type="ECO:0000313" key="2">
    <source>
        <dbReference type="Proteomes" id="UP000000845"/>
    </source>
</evidence>
<dbReference type="EMBL" id="CP001739">
    <property type="protein sequence ID" value="ACZ09478.1"/>
    <property type="molecule type" value="Genomic_DNA"/>
</dbReference>
<gene>
    <name evidence="1" type="ordered locus">Sterm_2633</name>
</gene>
<reference evidence="1 2" key="2">
    <citation type="journal article" date="2010" name="Stand. Genomic Sci.">
        <title>Complete genome sequence of Sebaldella termitidis type strain (NCTC 11300).</title>
        <authorList>
            <person name="Harmon-Smith M."/>
            <person name="Celia L."/>
            <person name="Chertkov O."/>
            <person name="Lapidus A."/>
            <person name="Copeland A."/>
            <person name="Glavina Del Rio T."/>
            <person name="Nolan M."/>
            <person name="Lucas S."/>
            <person name="Tice H."/>
            <person name="Cheng J.F."/>
            <person name="Han C."/>
            <person name="Detter J.C."/>
            <person name="Bruce D."/>
            <person name="Goodwin L."/>
            <person name="Pitluck S."/>
            <person name="Pati A."/>
            <person name="Liolios K."/>
            <person name="Ivanova N."/>
            <person name="Mavromatis K."/>
            <person name="Mikhailova N."/>
            <person name="Chen A."/>
            <person name="Palaniappan K."/>
            <person name="Land M."/>
            <person name="Hauser L."/>
            <person name="Chang Y.J."/>
            <person name="Jeffries C.D."/>
            <person name="Brettin T."/>
            <person name="Goker M."/>
            <person name="Beck B."/>
            <person name="Bristow J."/>
            <person name="Eisen J.A."/>
            <person name="Markowitz V."/>
            <person name="Hugenholtz P."/>
            <person name="Kyrpides N.C."/>
            <person name="Klenk H.P."/>
            <person name="Chen F."/>
        </authorList>
    </citation>
    <scope>NUCLEOTIDE SEQUENCE [LARGE SCALE GENOMIC DNA]</scope>
    <source>
        <strain evidence="2">ATCC 33386 / NCTC 11300</strain>
    </source>
</reference>
<proteinExistence type="predicted"/>
<dbReference type="eggNOG" id="ENOG502Z7NH">
    <property type="taxonomic scope" value="Bacteria"/>
</dbReference>
<dbReference type="InterPro" id="IPR025335">
    <property type="entry name" value="DUF4241"/>
</dbReference>
<sequence>MKPTNEWMKIWKEKRDILSGPNDLNEYFELDEIAGQKLDWLSFGKVSVPSGEILVRDPLVYLNKDEEPYFEKVPTGEFEAVGAVVVSEEDCARYAAVRVKFNDNKAVRFGEALLGHEDIKDLEEGEYFGFNVDAGLGTILDKETLLAFDEFFMNWHKENPEGNIYDDYFADIFKKNYEENPKYQRDGGDWINWCVPGTNLYMPIFQSGFGDGTYPVYFGYDENDSICCLIIEFIDIKMAYEDEEQ</sequence>
<evidence type="ECO:0000313" key="1">
    <source>
        <dbReference type="EMBL" id="ACZ09478.1"/>
    </source>
</evidence>
<accession>D1AMA4</accession>
<keyword evidence="2" id="KW-1185">Reference proteome</keyword>
<reference evidence="2" key="1">
    <citation type="submission" date="2009-09" db="EMBL/GenBank/DDBJ databases">
        <title>The complete chromosome of Sebaldella termitidis ATCC 33386.</title>
        <authorList>
            <consortium name="US DOE Joint Genome Institute (JGI-PGF)"/>
            <person name="Lucas S."/>
            <person name="Copeland A."/>
            <person name="Lapidus A."/>
            <person name="Glavina del Rio T."/>
            <person name="Dalin E."/>
            <person name="Tice H."/>
            <person name="Bruce D."/>
            <person name="Goodwin L."/>
            <person name="Pitluck S."/>
            <person name="Kyrpides N."/>
            <person name="Mavromatis K."/>
            <person name="Ivanova N."/>
            <person name="Mikhailova N."/>
            <person name="Sims D."/>
            <person name="Meincke L."/>
            <person name="Brettin T."/>
            <person name="Detter J.C."/>
            <person name="Han C."/>
            <person name="Larimer F."/>
            <person name="Land M."/>
            <person name="Hauser L."/>
            <person name="Markowitz V."/>
            <person name="Cheng J.F."/>
            <person name="Hugenholtz P."/>
            <person name="Woyke T."/>
            <person name="Wu D."/>
            <person name="Eisen J.A."/>
        </authorList>
    </citation>
    <scope>NUCLEOTIDE SEQUENCE [LARGE SCALE GENOMIC DNA]</scope>
    <source>
        <strain evidence="2">ATCC 33386 / NCTC 11300</strain>
    </source>
</reference>
<organism evidence="1 2">
    <name type="scientific">Sebaldella termitidis (strain ATCC 33386 / NCTC 11300)</name>
    <dbReference type="NCBI Taxonomy" id="526218"/>
    <lineage>
        <taxon>Bacteria</taxon>
        <taxon>Fusobacteriati</taxon>
        <taxon>Fusobacteriota</taxon>
        <taxon>Fusobacteriia</taxon>
        <taxon>Fusobacteriales</taxon>
        <taxon>Leptotrichiaceae</taxon>
        <taxon>Sebaldella</taxon>
    </lineage>
</organism>
<dbReference type="RefSeq" id="WP_012862072.1">
    <property type="nucleotide sequence ID" value="NC_013517.1"/>
</dbReference>
<dbReference type="HOGENOM" id="CLU_091303_0_0_0"/>
<protein>
    <recommendedName>
        <fullName evidence="3">DUF4241 domain-containing protein</fullName>
    </recommendedName>
</protein>
<dbReference type="AlphaFoldDB" id="D1AMA4"/>